<accession>A0ABZ0TIS9</accession>
<keyword evidence="1" id="KW-1133">Transmembrane helix</keyword>
<organism evidence="4 5">
    <name type="scientific">Mucilaginibacter sabulilitoris</name>
    <dbReference type="NCBI Taxonomy" id="1173583"/>
    <lineage>
        <taxon>Bacteria</taxon>
        <taxon>Pseudomonadati</taxon>
        <taxon>Bacteroidota</taxon>
        <taxon>Sphingobacteriia</taxon>
        <taxon>Sphingobacteriales</taxon>
        <taxon>Sphingobacteriaceae</taxon>
        <taxon>Mucilaginibacter</taxon>
    </lineage>
</organism>
<reference evidence="4 5" key="1">
    <citation type="submission" date="2023-11" db="EMBL/GenBank/DDBJ databases">
        <title>Analysis of the Genomes of Mucilaginibacter gossypii cycad 4 and M. sabulilitoris SNA2: microbes with the potential for plant growth promotion.</title>
        <authorList>
            <person name="Hirsch A.M."/>
            <person name="Humm E."/>
            <person name="Rubbi M."/>
            <person name="Del Vecchio G."/>
            <person name="Ha S.M."/>
            <person name="Pellegrini M."/>
            <person name="Gunsalus R.P."/>
        </authorList>
    </citation>
    <scope>NUCLEOTIDE SEQUENCE [LARGE SCALE GENOMIC DNA]</scope>
    <source>
        <strain evidence="4 5">SNA2</strain>
    </source>
</reference>
<dbReference type="EMBL" id="CP139558">
    <property type="protein sequence ID" value="WPU92716.1"/>
    <property type="molecule type" value="Genomic_DNA"/>
</dbReference>
<dbReference type="PANTHER" id="PTHR30273">
    <property type="entry name" value="PERIPLASMIC SIGNAL SENSOR AND SIGMA FACTOR ACTIVATOR FECR-RELATED"/>
    <property type="match status" value="1"/>
</dbReference>
<keyword evidence="1" id="KW-0812">Transmembrane</keyword>
<dbReference type="PANTHER" id="PTHR30273:SF2">
    <property type="entry name" value="PROTEIN FECR"/>
    <property type="match status" value="1"/>
</dbReference>
<sequence>MGIKNRIWILMGKKLSGSLTPAEEQELDGLFQAYPDVWYTYEVLNSLDDKEAIPQTFINEIETLLKYDDIDTADKTDQVKPAISRMWIRTGIAAMILFSVSLIGILSYKYINKPGDLANENNEIVVQNGTKTDVALPDGSQIILNSGSRLTYAKNYISADAREVFLSGEAYFKIVHDKQHPFIIHTANADIKDIGTTFNVKAYPGEKVTEASLIEGAIEISFKNNAAKKIILKPNQKITLTNSIANIDKEPAGSEQGDYSESNYNIASLTVDKNIESKFAEIAWINNELVFKNETFEDLAKKMERRYNVEITFSDAKIKRAYLTGVFRNENIEQALKVLQQITPFKYQINHDKVLIGSL</sequence>
<dbReference type="InterPro" id="IPR006860">
    <property type="entry name" value="FecR"/>
</dbReference>
<keyword evidence="5" id="KW-1185">Reference proteome</keyword>
<feature type="transmembrane region" description="Helical" evidence="1">
    <location>
        <begin position="90"/>
        <end position="111"/>
    </location>
</feature>
<name>A0ABZ0TIS9_9SPHI</name>
<dbReference type="Proteomes" id="UP001324380">
    <property type="component" value="Chromosome"/>
</dbReference>
<dbReference type="InterPro" id="IPR012373">
    <property type="entry name" value="Ferrdict_sens_TM"/>
</dbReference>
<protein>
    <submittedName>
        <fullName evidence="4">DUF4974 domain-containing protein</fullName>
    </submittedName>
</protein>
<evidence type="ECO:0000313" key="5">
    <source>
        <dbReference type="Proteomes" id="UP001324380"/>
    </source>
</evidence>
<dbReference type="Gene3D" id="3.55.50.30">
    <property type="match status" value="1"/>
</dbReference>
<gene>
    <name evidence="4" type="ORF">SNE25_25665</name>
</gene>
<feature type="domain" description="Protein FecR C-terminal" evidence="3">
    <location>
        <begin position="288"/>
        <end position="356"/>
    </location>
</feature>
<feature type="domain" description="FecR protein" evidence="2">
    <location>
        <begin position="123"/>
        <end position="219"/>
    </location>
</feature>
<dbReference type="InterPro" id="IPR032508">
    <property type="entry name" value="FecR_C"/>
</dbReference>
<proteinExistence type="predicted"/>
<dbReference type="Pfam" id="PF16344">
    <property type="entry name" value="FecR_C"/>
    <property type="match status" value="1"/>
</dbReference>
<evidence type="ECO:0000313" key="4">
    <source>
        <dbReference type="EMBL" id="WPU92716.1"/>
    </source>
</evidence>
<dbReference type="Gene3D" id="2.60.120.1440">
    <property type="match status" value="1"/>
</dbReference>
<evidence type="ECO:0000259" key="2">
    <source>
        <dbReference type="Pfam" id="PF04773"/>
    </source>
</evidence>
<dbReference type="RefSeq" id="WP_321561876.1">
    <property type="nucleotide sequence ID" value="NZ_CP139558.1"/>
</dbReference>
<dbReference type="Pfam" id="PF04773">
    <property type="entry name" value="FecR"/>
    <property type="match status" value="1"/>
</dbReference>
<evidence type="ECO:0000256" key="1">
    <source>
        <dbReference type="SAM" id="Phobius"/>
    </source>
</evidence>
<dbReference type="PIRSF" id="PIRSF018266">
    <property type="entry name" value="FecR"/>
    <property type="match status" value="1"/>
</dbReference>
<evidence type="ECO:0000259" key="3">
    <source>
        <dbReference type="Pfam" id="PF16344"/>
    </source>
</evidence>
<keyword evidence="1" id="KW-0472">Membrane</keyword>